<feature type="non-terminal residue" evidence="4">
    <location>
        <position position="475"/>
    </location>
</feature>
<dbReference type="InterPro" id="IPR007725">
    <property type="entry name" value="TIMELESS_C"/>
</dbReference>
<protein>
    <submittedName>
        <fullName evidence="4">Protein timeless like</fullName>
    </submittedName>
</protein>
<dbReference type="AlphaFoldDB" id="A0A9Q0MWB1"/>
<feature type="region of interest" description="Disordered" evidence="2">
    <location>
        <begin position="265"/>
        <end position="306"/>
    </location>
</feature>
<feature type="compositionally biased region" description="Basic residues" evidence="2">
    <location>
        <begin position="70"/>
        <end position="81"/>
    </location>
</feature>
<dbReference type="Proteomes" id="UP001151699">
    <property type="component" value="Chromosome X"/>
</dbReference>
<feature type="compositionally biased region" description="Acidic residues" evidence="2">
    <location>
        <begin position="266"/>
        <end position="275"/>
    </location>
</feature>
<name>A0A9Q0MWB1_9DIPT</name>
<evidence type="ECO:0000313" key="4">
    <source>
        <dbReference type="EMBL" id="KAJ6639156.1"/>
    </source>
</evidence>
<reference evidence="4" key="1">
    <citation type="submission" date="2022-07" db="EMBL/GenBank/DDBJ databases">
        <authorList>
            <person name="Trinca V."/>
            <person name="Uliana J.V.C."/>
            <person name="Torres T.T."/>
            <person name="Ward R.J."/>
            <person name="Monesi N."/>
        </authorList>
    </citation>
    <scope>NUCLEOTIDE SEQUENCE</scope>
    <source>
        <strain evidence="4">HSMRA1968</strain>
        <tissue evidence="4">Whole embryos</tissue>
    </source>
</reference>
<dbReference type="GO" id="GO:0000076">
    <property type="term" value="P:DNA replication checkpoint signaling"/>
    <property type="evidence" value="ECO:0007669"/>
    <property type="project" value="TreeGrafter"/>
</dbReference>
<evidence type="ECO:0000256" key="1">
    <source>
        <dbReference type="ARBA" id="ARBA00008174"/>
    </source>
</evidence>
<feature type="region of interest" description="Disordered" evidence="2">
    <location>
        <begin position="420"/>
        <end position="451"/>
    </location>
</feature>
<dbReference type="PANTHER" id="PTHR22940">
    <property type="entry name" value="TIMEOUT/TIMELESS-2"/>
    <property type="match status" value="1"/>
</dbReference>
<organism evidence="4 5">
    <name type="scientific">Pseudolycoriella hygida</name>
    <dbReference type="NCBI Taxonomy" id="35572"/>
    <lineage>
        <taxon>Eukaryota</taxon>
        <taxon>Metazoa</taxon>
        <taxon>Ecdysozoa</taxon>
        <taxon>Arthropoda</taxon>
        <taxon>Hexapoda</taxon>
        <taxon>Insecta</taxon>
        <taxon>Pterygota</taxon>
        <taxon>Neoptera</taxon>
        <taxon>Endopterygota</taxon>
        <taxon>Diptera</taxon>
        <taxon>Nematocera</taxon>
        <taxon>Sciaroidea</taxon>
        <taxon>Sciaridae</taxon>
        <taxon>Pseudolycoriella</taxon>
    </lineage>
</organism>
<feature type="region of interest" description="Disordered" evidence="2">
    <location>
        <begin position="69"/>
        <end position="130"/>
    </location>
</feature>
<dbReference type="GO" id="GO:0043111">
    <property type="term" value="P:replication fork arrest"/>
    <property type="evidence" value="ECO:0007669"/>
    <property type="project" value="TreeGrafter"/>
</dbReference>
<sequence length="475" mass="53726">APTKKSNALSKNAWLYDQDQRLRDLYDENRLHEDCLSRIQEEFNGRSRNAIIKRMIALGLIADRSEILPRKAKKPKKKTKSGGRSDDSDDEKDSSDNSSDDETKKMQSKRPKKQSKPRKPAGPQKTSVVKVPFKSDHLKTLLSELSESLKSVLPWLQESLSDAAEDIEDTPNDADNGVPLVPFTQDQNNAMEDENFKFFLTALGIQPPVEQMETYWRIPVYFTAGDINLRLQLLSGELDEEDDEQMGETTLIDNDEVVIDPIVYSTDDDNEEEENGTPPRENPKVNNLIYNDSDNDDGTQRTPMKRNVSIERKKEKTKKKFDIFDMIQEPESEDIVMQSQELRNRLATLVDSDDSDNDTVVGTKSINKSHRSNAIIDSDSEDETENTVLNSSNDTTTKSMAMTTLDSHFESSAFDGNHSSHNIGINVSDDVNATRNNKRERSESDESMVDGEIVVGNKRARKLVSRRAVIDDDDD</sequence>
<feature type="compositionally biased region" description="Polar residues" evidence="2">
    <location>
        <begin position="420"/>
        <end position="435"/>
    </location>
</feature>
<gene>
    <name evidence="4" type="primary">Timeless_1</name>
    <name evidence="4" type="ORF">Bhyg_11896</name>
</gene>
<evidence type="ECO:0000313" key="5">
    <source>
        <dbReference type="Proteomes" id="UP001151699"/>
    </source>
</evidence>
<dbReference type="InterPro" id="IPR044998">
    <property type="entry name" value="Timeless"/>
</dbReference>
<dbReference type="GO" id="GO:0031298">
    <property type="term" value="C:replication fork protection complex"/>
    <property type="evidence" value="ECO:0007669"/>
    <property type="project" value="TreeGrafter"/>
</dbReference>
<comment type="similarity">
    <text evidence="1">Belongs to the timeless family.</text>
</comment>
<evidence type="ECO:0000259" key="3">
    <source>
        <dbReference type="Pfam" id="PF05029"/>
    </source>
</evidence>
<keyword evidence="5" id="KW-1185">Reference proteome</keyword>
<dbReference type="EMBL" id="WJQU01000003">
    <property type="protein sequence ID" value="KAJ6639156.1"/>
    <property type="molecule type" value="Genomic_DNA"/>
</dbReference>
<proteinExistence type="inferred from homology"/>
<dbReference type="GO" id="GO:0009649">
    <property type="term" value="P:entrainment of circadian clock"/>
    <property type="evidence" value="ECO:0007669"/>
    <property type="project" value="TreeGrafter"/>
</dbReference>
<dbReference type="OrthoDB" id="310853at2759"/>
<feature type="non-terminal residue" evidence="4">
    <location>
        <position position="1"/>
    </location>
</feature>
<dbReference type="PANTHER" id="PTHR22940:SF4">
    <property type="entry name" value="PROTEIN TIMELESS HOMOLOG"/>
    <property type="match status" value="1"/>
</dbReference>
<feature type="domain" description="Timeless C-terminal" evidence="3">
    <location>
        <begin position="147"/>
        <end position="226"/>
    </location>
</feature>
<accession>A0A9Q0MWB1</accession>
<dbReference type="Pfam" id="PF05029">
    <property type="entry name" value="TIMELESS_C"/>
    <property type="match status" value="1"/>
</dbReference>
<feature type="compositionally biased region" description="Basic residues" evidence="2">
    <location>
        <begin position="106"/>
        <end position="119"/>
    </location>
</feature>
<evidence type="ECO:0000256" key="2">
    <source>
        <dbReference type="SAM" id="MobiDB-lite"/>
    </source>
</evidence>
<comment type="caution">
    <text evidence="4">The sequence shown here is derived from an EMBL/GenBank/DDBJ whole genome shotgun (WGS) entry which is preliminary data.</text>
</comment>
<dbReference type="GO" id="GO:0003677">
    <property type="term" value="F:DNA binding"/>
    <property type="evidence" value="ECO:0007669"/>
    <property type="project" value="TreeGrafter"/>
</dbReference>
<dbReference type="GO" id="GO:0006281">
    <property type="term" value="P:DNA repair"/>
    <property type="evidence" value="ECO:0007669"/>
    <property type="project" value="TreeGrafter"/>
</dbReference>